<accession>A0AAW1Z5E8</accession>
<organism evidence="1 2">
    <name type="scientific">Culter alburnus</name>
    <name type="common">Topmouth culter</name>
    <dbReference type="NCBI Taxonomy" id="194366"/>
    <lineage>
        <taxon>Eukaryota</taxon>
        <taxon>Metazoa</taxon>
        <taxon>Chordata</taxon>
        <taxon>Craniata</taxon>
        <taxon>Vertebrata</taxon>
        <taxon>Euteleostomi</taxon>
        <taxon>Actinopterygii</taxon>
        <taxon>Neopterygii</taxon>
        <taxon>Teleostei</taxon>
        <taxon>Ostariophysi</taxon>
        <taxon>Cypriniformes</taxon>
        <taxon>Xenocyprididae</taxon>
        <taxon>Xenocypridinae</taxon>
        <taxon>Culter</taxon>
    </lineage>
</organism>
<feature type="non-terminal residue" evidence="1">
    <location>
        <position position="89"/>
    </location>
</feature>
<comment type="caution">
    <text evidence="1">The sequence shown here is derived from an EMBL/GenBank/DDBJ whole genome shotgun (WGS) entry which is preliminary data.</text>
</comment>
<evidence type="ECO:0000313" key="2">
    <source>
        <dbReference type="Proteomes" id="UP001479290"/>
    </source>
</evidence>
<gene>
    <name evidence="1" type="ORF">ABG768_013762</name>
</gene>
<feature type="non-terminal residue" evidence="1">
    <location>
        <position position="1"/>
    </location>
</feature>
<dbReference type="EMBL" id="JAWDJR010000020">
    <property type="protein sequence ID" value="KAK9956003.1"/>
    <property type="molecule type" value="Genomic_DNA"/>
</dbReference>
<keyword evidence="2" id="KW-1185">Reference proteome</keyword>
<protein>
    <submittedName>
        <fullName evidence="1">Uncharacterized protein</fullName>
    </submittedName>
</protein>
<sequence>TQGNNQLNHYHHSSFTLQELHGSCVSRERFSIPSAPVHSNARPGSRADVSWSGRVWCCLSALSVSQHISTQLNWGQVSHLRSELTVDLG</sequence>
<reference evidence="1 2" key="1">
    <citation type="submission" date="2024-05" db="EMBL/GenBank/DDBJ databases">
        <title>A high-quality chromosomal-level genome assembly of Topmouth culter (Culter alburnus).</title>
        <authorList>
            <person name="Zhao H."/>
        </authorList>
    </citation>
    <scope>NUCLEOTIDE SEQUENCE [LARGE SCALE GENOMIC DNA]</scope>
    <source>
        <strain evidence="1">CATC2023</strain>
        <tissue evidence="1">Muscle</tissue>
    </source>
</reference>
<evidence type="ECO:0000313" key="1">
    <source>
        <dbReference type="EMBL" id="KAK9956003.1"/>
    </source>
</evidence>
<name>A0AAW1Z5E8_CULAL</name>
<dbReference type="Proteomes" id="UP001479290">
    <property type="component" value="Unassembled WGS sequence"/>
</dbReference>
<proteinExistence type="predicted"/>
<dbReference type="AlphaFoldDB" id="A0AAW1Z5E8"/>